<comment type="caution">
    <text evidence="1">The sequence shown here is derived from an EMBL/GenBank/DDBJ whole genome shotgun (WGS) entry which is preliminary data.</text>
</comment>
<evidence type="ECO:0000313" key="1">
    <source>
        <dbReference type="EMBL" id="KAJ2996751.1"/>
    </source>
</evidence>
<proteinExistence type="predicted"/>
<protein>
    <submittedName>
        <fullName evidence="1">Uncharacterized protein</fullName>
    </submittedName>
</protein>
<sequence length="202" mass="20931">MHHTSSALVALFALSSALAQTLPPSPTASVGCEPHGDHWHCDGPATVTSSGVLPPSPTASVGCEPHGDHWHCDGPVAATTSAAASSSSHEDHEESGTLPPSPTESVGCEPHGDHWHCDGPASTTSAAAATETTHDHDHEDDHSASTGTLPLARPRQSAANLTATTGIAMALELHPQAPLRHPRQPQFPPLLRPYLQPVLVNC</sequence>
<keyword evidence="2" id="KW-1185">Reference proteome</keyword>
<organism evidence="1 2">
    <name type="scientific">Xylaria curta</name>
    <dbReference type="NCBI Taxonomy" id="42375"/>
    <lineage>
        <taxon>Eukaryota</taxon>
        <taxon>Fungi</taxon>
        <taxon>Dikarya</taxon>
        <taxon>Ascomycota</taxon>
        <taxon>Pezizomycotina</taxon>
        <taxon>Sordariomycetes</taxon>
        <taxon>Xylariomycetidae</taxon>
        <taxon>Xylariales</taxon>
        <taxon>Xylariaceae</taxon>
        <taxon>Xylaria</taxon>
    </lineage>
</organism>
<name>A0ACC1PPM4_9PEZI</name>
<dbReference type="Proteomes" id="UP001143856">
    <property type="component" value="Unassembled WGS sequence"/>
</dbReference>
<accession>A0ACC1PPM4</accession>
<gene>
    <name evidence="1" type="ORF">NUW58_g879</name>
</gene>
<dbReference type="EMBL" id="JAPDGR010000084">
    <property type="protein sequence ID" value="KAJ2996751.1"/>
    <property type="molecule type" value="Genomic_DNA"/>
</dbReference>
<evidence type="ECO:0000313" key="2">
    <source>
        <dbReference type="Proteomes" id="UP001143856"/>
    </source>
</evidence>
<reference evidence="1" key="1">
    <citation type="submission" date="2022-10" db="EMBL/GenBank/DDBJ databases">
        <title>Genome Sequence of Xylaria curta.</title>
        <authorList>
            <person name="Buettner E."/>
        </authorList>
    </citation>
    <scope>NUCLEOTIDE SEQUENCE</scope>
    <source>
        <strain evidence="1">Babe10</strain>
    </source>
</reference>